<proteinExistence type="predicted"/>
<dbReference type="InterPro" id="IPR025906">
    <property type="entry name" value="YjfB_motility"/>
</dbReference>
<dbReference type="Proteomes" id="UP000752012">
    <property type="component" value="Unassembled WGS sequence"/>
</dbReference>
<accession>A0A969TUD0</accession>
<protein>
    <submittedName>
        <fullName evidence="1">Motility protein</fullName>
    </submittedName>
</protein>
<reference evidence="1 2" key="1">
    <citation type="submission" date="2020-03" db="EMBL/GenBank/DDBJ databases">
        <title>Assessment of the enzymatic potential of alkaline-tolerant lipase obtained from Bacillus luteus H11 (technogenic soil) for the bioremediation of saline soils contaminated with petroleum substances.</title>
        <authorList>
            <person name="Kalwasinska A."/>
        </authorList>
    </citation>
    <scope>NUCLEOTIDE SEQUENCE [LARGE SCALE GENOMIC DNA]</scope>
    <source>
        <strain evidence="1 2">H11</strain>
    </source>
</reference>
<dbReference type="Pfam" id="PF14070">
    <property type="entry name" value="YjfB_motility"/>
    <property type="match status" value="1"/>
</dbReference>
<dbReference type="RefSeq" id="WP_168005233.1">
    <property type="nucleotide sequence ID" value="NZ_JAATHJ010000005.1"/>
</dbReference>
<evidence type="ECO:0000313" key="1">
    <source>
        <dbReference type="EMBL" id="NJP36937.1"/>
    </source>
</evidence>
<dbReference type="AlphaFoldDB" id="A0A969TUD0"/>
<keyword evidence="2" id="KW-1185">Reference proteome</keyword>
<name>A0A969TUD0_9BACI</name>
<gene>
    <name evidence="1" type="ORF">HCN83_04980</name>
</gene>
<sequence length="61" mass="6578">MDISSMVNTQTNKLQHTVSLSLMQSTLSTQAAQSMKMLEALDSAAQEAPHPYAGKRVDVSV</sequence>
<organism evidence="1 2">
    <name type="scientific">Alkalicoccus luteus</name>
    <dbReference type="NCBI Taxonomy" id="1237094"/>
    <lineage>
        <taxon>Bacteria</taxon>
        <taxon>Bacillati</taxon>
        <taxon>Bacillota</taxon>
        <taxon>Bacilli</taxon>
        <taxon>Bacillales</taxon>
        <taxon>Bacillaceae</taxon>
        <taxon>Alkalicoccus</taxon>
    </lineage>
</organism>
<evidence type="ECO:0000313" key="2">
    <source>
        <dbReference type="Proteomes" id="UP000752012"/>
    </source>
</evidence>
<comment type="caution">
    <text evidence="1">The sequence shown here is derived from an EMBL/GenBank/DDBJ whole genome shotgun (WGS) entry which is preliminary data.</text>
</comment>
<dbReference type="EMBL" id="JAATHJ010000005">
    <property type="protein sequence ID" value="NJP36937.1"/>
    <property type="molecule type" value="Genomic_DNA"/>
</dbReference>